<dbReference type="Proteomes" id="UP000277671">
    <property type="component" value="Unassembled WGS sequence"/>
</dbReference>
<feature type="compositionally biased region" description="Low complexity" evidence="1">
    <location>
        <begin position="32"/>
        <end position="50"/>
    </location>
</feature>
<dbReference type="AlphaFoldDB" id="A0A495JE08"/>
<evidence type="ECO:0008006" key="5">
    <source>
        <dbReference type="Google" id="ProtNLM"/>
    </source>
</evidence>
<keyword evidence="4" id="KW-1185">Reference proteome</keyword>
<gene>
    <name evidence="3" type="ORF">BDK92_1510</name>
</gene>
<evidence type="ECO:0000256" key="2">
    <source>
        <dbReference type="SAM" id="SignalP"/>
    </source>
</evidence>
<accession>A0A495JE08</accession>
<feature type="region of interest" description="Disordered" evidence="1">
    <location>
        <begin position="29"/>
        <end position="55"/>
    </location>
</feature>
<feature type="signal peptide" evidence="2">
    <location>
        <begin position="1"/>
        <end position="23"/>
    </location>
</feature>
<dbReference type="EMBL" id="RBKT01000001">
    <property type="protein sequence ID" value="RKR87236.1"/>
    <property type="molecule type" value="Genomic_DNA"/>
</dbReference>
<dbReference type="PROSITE" id="PS51257">
    <property type="entry name" value="PROKAR_LIPOPROTEIN"/>
    <property type="match status" value="1"/>
</dbReference>
<dbReference type="OrthoDB" id="3403484at2"/>
<dbReference type="RefSeq" id="WP_121155840.1">
    <property type="nucleotide sequence ID" value="NZ_RBKT01000001.1"/>
</dbReference>
<sequence length="175" mass="17571">MGTRWRCLVGPVGPLALLPLGLAACGDGGAAGRSTPAGTPTATATVTGAGPDDGPEKARARVQAYLDAMGAKDVPAGRAQLCTPMRAAFDRAATGRNGDFADHFTVSRTSIVDVRANAGQIEVSTEITVAVGGTARAVRILFTVVRAEADWCIANETVGGATAPAPSGSPAGARR</sequence>
<organism evidence="3 4">
    <name type="scientific">Micromonospora pisi</name>
    <dbReference type="NCBI Taxonomy" id="589240"/>
    <lineage>
        <taxon>Bacteria</taxon>
        <taxon>Bacillati</taxon>
        <taxon>Actinomycetota</taxon>
        <taxon>Actinomycetes</taxon>
        <taxon>Micromonosporales</taxon>
        <taxon>Micromonosporaceae</taxon>
        <taxon>Micromonospora</taxon>
    </lineage>
</organism>
<feature type="chain" id="PRO_5039015475" description="Mce-associated membrane protein" evidence="2">
    <location>
        <begin position="24"/>
        <end position="175"/>
    </location>
</feature>
<evidence type="ECO:0000313" key="4">
    <source>
        <dbReference type="Proteomes" id="UP000277671"/>
    </source>
</evidence>
<reference evidence="3 4" key="1">
    <citation type="submission" date="2018-10" db="EMBL/GenBank/DDBJ databases">
        <title>Sequencing the genomes of 1000 actinobacteria strains.</title>
        <authorList>
            <person name="Klenk H.-P."/>
        </authorList>
    </citation>
    <scope>NUCLEOTIDE SEQUENCE [LARGE SCALE GENOMIC DNA]</scope>
    <source>
        <strain evidence="3 4">DSM 45175</strain>
    </source>
</reference>
<keyword evidence="2" id="KW-0732">Signal</keyword>
<protein>
    <recommendedName>
        <fullName evidence="5">Mce-associated membrane protein</fullName>
    </recommendedName>
</protein>
<evidence type="ECO:0000313" key="3">
    <source>
        <dbReference type="EMBL" id="RKR87236.1"/>
    </source>
</evidence>
<name>A0A495JE08_9ACTN</name>
<comment type="caution">
    <text evidence="3">The sequence shown here is derived from an EMBL/GenBank/DDBJ whole genome shotgun (WGS) entry which is preliminary data.</text>
</comment>
<evidence type="ECO:0000256" key="1">
    <source>
        <dbReference type="SAM" id="MobiDB-lite"/>
    </source>
</evidence>
<proteinExistence type="predicted"/>